<sequence>MAGEGYSLPDDLLVLILLLLPTSLRRRFRLVCKRWRDIVNERTPELQITTKILAFISQHGGSRALLFDTKSGGRRRLSWKYPCSHQRSNVALVGTSFSTITVTNPITGETQALPPAPRSPEWEQMRAPGKYAFGYHPTTGRYKVVHIPCGRRQVVNALQVFTLGVDTSWRAVPVDTTPDGGATYNRLCDAISVDGWTYWLDAFSARVMALDLDGESVSWSWGMMRLYQHKVDDLTGGGGGGRRSSAAKGRELLMNEDESNGVLTTFAYVETLEPIQASSSLSS</sequence>
<dbReference type="InterPro" id="IPR036047">
    <property type="entry name" value="F-box-like_dom_sf"/>
</dbReference>
<accession>A0A835FEG3</accession>
<keyword evidence="3" id="KW-1185">Reference proteome</keyword>
<dbReference type="PANTHER" id="PTHR31111:SF133">
    <property type="entry name" value="OS07G0196600 PROTEIN"/>
    <property type="match status" value="1"/>
</dbReference>
<evidence type="ECO:0000313" key="3">
    <source>
        <dbReference type="Proteomes" id="UP000636709"/>
    </source>
</evidence>
<reference evidence="2" key="1">
    <citation type="submission" date="2020-07" db="EMBL/GenBank/DDBJ databases">
        <title>Genome sequence and genetic diversity analysis of an under-domesticated orphan crop, white fonio (Digitaria exilis).</title>
        <authorList>
            <person name="Bennetzen J.L."/>
            <person name="Chen S."/>
            <person name="Ma X."/>
            <person name="Wang X."/>
            <person name="Yssel A.E.J."/>
            <person name="Chaluvadi S.R."/>
            <person name="Johnson M."/>
            <person name="Gangashetty P."/>
            <person name="Hamidou F."/>
            <person name="Sanogo M.D."/>
            <person name="Zwaenepoel A."/>
            <person name="Wallace J."/>
            <person name="Van De Peer Y."/>
            <person name="Van Deynze A."/>
        </authorList>
    </citation>
    <scope>NUCLEOTIDE SEQUENCE</scope>
    <source>
        <tissue evidence="2">Leaves</tissue>
    </source>
</reference>
<evidence type="ECO:0000313" key="2">
    <source>
        <dbReference type="EMBL" id="KAF8751004.1"/>
    </source>
</evidence>
<dbReference type="EMBL" id="JACEFO010000980">
    <property type="protein sequence ID" value="KAF8751004.1"/>
    <property type="molecule type" value="Genomic_DNA"/>
</dbReference>
<dbReference type="InterPro" id="IPR013187">
    <property type="entry name" value="F-box-assoc_dom_typ3"/>
</dbReference>
<dbReference type="Proteomes" id="UP000636709">
    <property type="component" value="Unassembled WGS sequence"/>
</dbReference>
<dbReference type="NCBIfam" id="TIGR01640">
    <property type="entry name" value="F_box_assoc_1"/>
    <property type="match status" value="1"/>
</dbReference>
<evidence type="ECO:0000259" key="1">
    <source>
        <dbReference type="PROSITE" id="PS50181"/>
    </source>
</evidence>
<dbReference type="Pfam" id="PF00646">
    <property type="entry name" value="F-box"/>
    <property type="match status" value="1"/>
</dbReference>
<gene>
    <name evidence="2" type="ORF">HU200_012301</name>
</gene>
<proteinExistence type="predicted"/>
<dbReference type="Gene3D" id="1.20.1280.50">
    <property type="match status" value="1"/>
</dbReference>
<dbReference type="InterPro" id="IPR001810">
    <property type="entry name" value="F-box_dom"/>
</dbReference>
<dbReference type="PANTHER" id="PTHR31111">
    <property type="entry name" value="BNAA05G37150D PROTEIN-RELATED"/>
    <property type="match status" value="1"/>
</dbReference>
<dbReference type="Pfam" id="PF08268">
    <property type="entry name" value="FBA_3"/>
    <property type="match status" value="1"/>
</dbReference>
<dbReference type="SMART" id="SM00256">
    <property type="entry name" value="FBOX"/>
    <property type="match status" value="1"/>
</dbReference>
<comment type="caution">
    <text evidence="2">The sequence shown here is derived from an EMBL/GenBank/DDBJ whole genome shotgun (WGS) entry which is preliminary data.</text>
</comment>
<dbReference type="InterPro" id="IPR017451">
    <property type="entry name" value="F-box-assoc_interact_dom"/>
</dbReference>
<name>A0A835FEG3_9POAL</name>
<dbReference type="PROSITE" id="PS50181">
    <property type="entry name" value="FBOX"/>
    <property type="match status" value="1"/>
</dbReference>
<dbReference type="OrthoDB" id="689211at2759"/>
<feature type="domain" description="F-box" evidence="1">
    <location>
        <begin position="2"/>
        <end position="52"/>
    </location>
</feature>
<protein>
    <recommendedName>
        <fullName evidence="1">F-box domain-containing protein</fullName>
    </recommendedName>
</protein>
<dbReference type="AlphaFoldDB" id="A0A835FEG3"/>
<dbReference type="SUPFAM" id="SSF81383">
    <property type="entry name" value="F-box domain"/>
    <property type="match status" value="1"/>
</dbReference>
<organism evidence="2 3">
    <name type="scientific">Digitaria exilis</name>
    <dbReference type="NCBI Taxonomy" id="1010633"/>
    <lineage>
        <taxon>Eukaryota</taxon>
        <taxon>Viridiplantae</taxon>
        <taxon>Streptophyta</taxon>
        <taxon>Embryophyta</taxon>
        <taxon>Tracheophyta</taxon>
        <taxon>Spermatophyta</taxon>
        <taxon>Magnoliopsida</taxon>
        <taxon>Liliopsida</taxon>
        <taxon>Poales</taxon>
        <taxon>Poaceae</taxon>
        <taxon>PACMAD clade</taxon>
        <taxon>Panicoideae</taxon>
        <taxon>Panicodae</taxon>
        <taxon>Paniceae</taxon>
        <taxon>Anthephorinae</taxon>
        <taxon>Digitaria</taxon>
    </lineage>
</organism>